<comment type="similarity">
    <text evidence="1">Belongs to the FGGY kinase family.</text>
</comment>
<dbReference type="Pfam" id="PF00370">
    <property type="entry name" value="FGGY_N"/>
    <property type="match status" value="1"/>
</dbReference>
<protein>
    <submittedName>
        <fullName evidence="7">Xylulose kinase</fullName>
    </submittedName>
</protein>
<gene>
    <name evidence="7" type="ORF">FNH06_15335</name>
</gene>
<keyword evidence="8" id="KW-1185">Reference proteome</keyword>
<dbReference type="Gene3D" id="3.30.420.40">
    <property type="match status" value="2"/>
</dbReference>
<dbReference type="OrthoDB" id="9782710at2"/>
<evidence type="ECO:0000259" key="6">
    <source>
        <dbReference type="Pfam" id="PF00370"/>
    </source>
</evidence>
<evidence type="ECO:0000256" key="2">
    <source>
        <dbReference type="ARBA" id="ARBA00022629"/>
    </source>
</evidence>
<reference evidence="7 8" key="1">
    <citation type="submission" date="2019-07" db="EMBL/GenBank/DDBJ databases">
        <title>New species of Amycolatopsis and Streptomyces.</title>
        <authorList>
            <person name="Duangmal K."/>
            <person name="Teo W.F.A."/>
            <person name="Lipun K."/>
        </authorList>
    </citation>
    <scope>NUCLEOTIDE SEQUENCE [LARGE SCALE GENOMIC DNA]</scope>
    <source>
        <strain evidence="7 8">JCM 30562</strain>
    </source>
</reference>
<evidence type="ECO:0000256" key="1">
    <source>
        <dbReference type="ARBA" id="ARBA00009156"/>
    </source>
</evidence>
<dbReference type="CDD" id="cd07773">
    <property type="entry name" value="ASKHA_NBD_FGGY_FK"/>
    <property type="match status" value="1"/>
</dbReference>
<keyword evidence="3" id="KW-0808">Transferase</keyword>
<dbReference type="GO" id="GO:0016301">
    <property type="term" value="F:kinase activity"/>
    <property type="evidence" value="ECO:0007669"/>
    <property type="project" value="UniProtKB-KW"/>
</dbReference>
<dbReference type="InterPro" id="IPR050406">
    <property type="entry name" value="FGGY_Carb_Kinase"/>
</dbReference>
<sequence length="460" mass="48099">MAQPLLVGLDVGTTASKAVVFTAAGHPVAVGRAATPWRTTRHGTELDPRQLLDAALHALGDALERAPEGPVRALGVTSIGESGVLLDPHGVPLAPIIAWHDTRDEQQVRELAADVGAAEFAVHTGLPLRGQWSLTKHRWLRDRMPETRAATRRLNVAEWIVRALGGDEASEQSLASRTGWLELAGRQWWQTTLDWSGLRPSLLPDLVVGGDPLGHVCSPGAHPRLAGAVLTVAGQDHQAATVGAGAAGDGDQLDSCGTAEALVRTVRAGLPAAAVRELAETGITVGWHVLSGRWCLLGATQGGLVLERTLRLLGRTGADVPELDARLSSLDPSALRMAIGEDSFSLQDIGANVGPAVVWRAALDAVTEQAAGLHEVMTRVAGAHQRLIVTGGWARSAGLMAVKTRLFGPLRQRQVEEAGARGAALLGGVAAGLYPDTGDLPAPEPVTPALAPHPPEAFHV</sequence>
<dbReference type="InterPro" id="IPR043129">
    <property type="entry name" value="ATPase_NBD"/>
</dbReference>
<keyword evidence="2" id="KW-0859">Xylose metabolism</keyword>
<dbReference type="PANTHER" id="PTHR43095">
    <property type="entry name" value="SUGAR KINASE"/>
    <property type="match status" value="1"/>
</dbReference>
<keyword evidence="4 7" id="KW-0418">Kinase</keyword>
<proteinExistence type="inferred from homology"/>
<keyword evidence="2" id="KW-0119">Carbohydrate metabolism</keyword>
<dbReference type="Proteomes" id="UP000318578">
    <property type="component" value="Unassembled WGS sequence"/>
</dbReference>
<comment type="caution">
    <text evidence="7">The sequence shown here is derived from an EMBL/GenBank/DDBJ whole genome shotgun (WGS) entry which is preliminary data.</text>
</comment>
<dbReference type="SUPFAM" id="SSF53067">
    <property type="entry name" value="Actin-like ATPase domain"/>
    <property type="match status" value="2"/>
</dbReference>
<dbReference type="PANTHER" id="PTHR43095:SF5">
    <property type="entry name" value="XYLULOSE KINASE"/>
    <property type="match status" value="1"/>
</dbReference>
<dbReference type="EMBL" id="VJZA01000022">
    <property type="protein sequence ID" value="TVT21926.1"/>
    <property type="molecule type" value="Genomic_DNA"/>
</dbReference>
<name>A0A558ACD5_9PSEU</name>
<accession>A0A558ACD5</accession>
<evidence type="ECO:0000313" key="7">
    <source>
        <dbReference type="EMBL" id="TVT21926.1"/>
    </source>
</evidence>
<organism evidence="7 8">
    <name type="scientific">Amycolatopsis acidiphila</name>
    <dbReference type="NCBI Taxonomy" id="715473"/>
    <lineage>
        <taxon>Bacteria</taxon>
        <taxon>Bacillati</taxon>
        <taxon>Actinomycetota</taxon>
        <taxon>Actinomycetes</taxon>
        <taxon>Pseudonocardiales</taxon>
        <taxon>Pseudonocardiaceae</taxon>
        <taxon>Amycolatopsis</taxon>
    </lineage>
</organism>
<evidence type="ECO:0000256" key="5">
    <source>
        <dbReference type="SAM" id="MobiDB-lite"/>
    </source>
</evidence>
<dbReference type="InterPro" id="IPR018484">
    <property type="entry name" value="FGGY_N"/>
</dbReference>
<dbReference type="PIRSF" id="PIRSF000538">
    <property type="entry name" value="GlpK"/>
    <property type="match status" value="1"/>
</dbReference>
<dbReference type="GO" id="GO:0042732">
    <property type="term" value="P:D-xylose metabolic process"/>
    <property type="evidence" value="ECO:0007669"/>
    <property type="project" value="UniProtKB-KW"/>
</dbReference>
<dbReference type="RefSeq" id="WP_144638879.1">
    <property type="nucleotide sequence ID" value="NZ_BNAX01000015.1"/>
</dbReference>
<feature type="domain" description="Carbohydrate kinase FGGY N-terminal" evidence="6">
    <location>
        <begin position="6"/>
        <end position="243"/>
    </location>
</feature>
<dbReference type="AlphaFoldDB" id="A0A558ACD5"/>
<evidence type="ECO:0000256" key="4">
    <source>
        <dbReference type="ARBA" id="ARBA00022777"/>
    </source>
</evidence>
<dbReference type="InterPro" id="IPR000577">
    <property type="entry name" value="Carb_kinase_FGGY"/>
</dbReference>
<feature type="region of interest" description="Disordered" evidence="5">
    <location>
        <begin position="437"/>
        <end position="460"/>
    </location>
</feature>
<feature type="compositionally biased region" description="Pro residues" evidence="5">
    <location>
        <begin position="442"/>
        <end position="460"/>
    </location>
</feature>
<evidence type="ECO:0000256" key="3">
    <source>
        <dbReference type="ARBA" id="ARBA00022679"/>
    </source>
</evidence>
<evidence type="ECO:0000313" key="8">
    <source>
        <dbReference type="Proteomes" id="UP000318578"/>
    </source>
</evidence>